<protein>
    <submittedName>
        <fullName evidence="2">Uncharacterized protein</fullName>
    </submittedName>
</protein>
<feature type="region of interest" description="Disordered" evidence="1">
    <location>
        <begin position="1"/>
        <end position="26"/>
    </location>
</feature>
<name>A0ABX6EDT0_9HYPH</name>
<proteinExistence type="predicted"/>
<evidence type="ECO:0000313" key="2">
    <source>
        <dbReference type="EMBL" id="QGM93013.1"/>
    </source>
</evidence>
<dbReference type="EMBL" id="CP044328">
    <property type="protein sequence ID" value="QGM93013.1"/>
    <property type="molecule type" value="Genomic_DNA"/>
</dbReference>
<sequence length="83" mass="9078">MRDPHKLHGVDGRDKPGHDEPTENGAFAEASVLTTTSVDDVVGMLCYDGLAKTIEEMDASVLAEAIRREQSGEEREWPGQARP</sequence>
<dbReference type="Proteomes" id="UP000424673">
    <property type="component" value="Chromosome"/>
</dbReference>
<reference evidence="2 3" key="2">
    <citation type="journal article" date="2021" name="AMB Express">
        <title>Isolation and characterisation of Methylocystis spp. for poly-3-hydroxybutyrate production using waste methane feedstocks.</title>
        <authorList>
            <person name="Rumah B.L."/>
            <person name="Stead C.E."/>
            <person name="Claxton Stevens B.H."/>
            <person name="Minton N.P."/>
            <person name="Grosse-Honebrink A."/>
            <person name="Zhang Y."/>
        </authorList>
    </citation>
    <scope>NUCLEOTIDE SEQUENCE [LARGE SCALE GENOMIC DNA]</scope>
    <source>
        <strain evidence="2 3">BRCS1</strain>
    </source>
</reference>
<organism evidence="2 3">
    <name type="scientific">Methylocystis rosea</name>
    <dbReference type="NCBI Taxonomy" id="173366"/>
    <lineage>
        <taxon>Bacteria</taxon>
        <taxon>Pseudomonadati</taxon>
        <taxon>Pseudomonadota</taxon>
        <taxon>Alphaproteobacteria</taxon>
        <taxon>Hyphomicrobiales</taxon>
        <taxon>Methylocystaceae</taxon>
        <taxon>Methylocystis</taxon>
    </lineage>
</organism>
<accession>A0ABX6EDT0</accession>
<gene>
    <name evidence="2" type="ORF">F7D13_02700</name>
</gene>
<reference evidence="3" key="1">
    <citation type="submission" date="2019-09" db="EMBL/GenBank/DDBJ databases">
        <title>Isolation and complete genome sequencing of Methylocystis species.</title>
        <authorList>
            <person name="Rumah B.L."/>
            <person name="Stead C.E."/>
            <person name="Stevens B.C."/>
            <person name="Minton N.P."/>
            <person name="Grosse-Honebrink A."/>
            <person name="Zhang Y."/>
        </authorList>
    </citation>
    <scope>NUCLEOTIDE SEQUENCE [LARGE SCALE GENOMIC DNA]</scope>
    <source>
        <strain evidence="3">BRCS1</strain>
    </source>
</reference>
<dbReference type="RefSeq" id="WP_154450920.1">
    <property type="nucleotide sequence ID" value="NZ_CP044328.1"/>
</dbReference>
<evidence type="ECO:0000256" key="1">
    <source>
        <dbReference type="SAM" id="MobiDB-lite"/>
    </source>
</evidence>
<keyword evidence="3" id="KW-1185">Reference proteome</keyword>
<evidence type="ECO:0000313" key="3">
    <source>
        <dbReference type="Proteomes" id="UP000424673"/>
    </source>
</evidence>
<feature type="compositionally biased region" description="Basic and acidic residues" evidence="1">
    <location>
        <begin position="1"/>
        <end position="21"/>
    </location>
</feature>